<accession>A0A540M4U3</accession>
<evidence type="ECO:0000313" key="2">
    <source>
        <dbReference type="EMBL" id="TQD93773.1"/>
    </source>
</evidence>
<proteinExistence type="predicted"/>
<gene>
    <name evidence="2" type="ORF">C1H46_020611</name>
</gene>
<evidence type="ECO:0000256" key="1">
    <source>
        <dbReference type="SAM" id="MobiDB-lite"/>
    </source>
</evidence>
<dbReference type="AlphaFoldDB" id="A0A540M4U3"/>
<dbReference type="Proteomes" id="UP000315295">
    <property type="component" value="Unassembled WGS sequence"/>
</dbReference>
<protein>
    <submittedName>
        <fullName evidence="2">Uncharacterized protein</fullName>
    </submittedName>
</protein>
<feature type="region of interest" description="Disordered" evidence="1">
    <location>
        <begin position="42"/>
        <end position="65"/>
    </location>
</feature>
<organism evidence="2 3">
    <name type="scientific">Malus baccata</name>
    <name type="common">Siberian crab apple</name>
    <name type="synonym">Pyrus baccata</name>
    <dbReference type="NCBI Taxonomy" id="106549"/>
    <lineage>
        <taxon>Eukaryota</taxon>
        <taxon>Viridiplantae</taxon>
        <taxon>Streptophyta</taxon>
        <taxon>Embryophyta</taxon>
        <taxon>Tracheophyta</taxon>
        <taxon>Spermatophyta</taxon>
        <taxon>Magnoliopsida</taxon>
        <taxon>eudicotyledons</taxon>
        <taxon>Gunneridae</taxon>
        <taxon>Pentapetalae</taxon>
        <taxon>rosids</taxon>
        <taxon>fabids</taxon>
        <taxon>Rosales</taxon>
        <taxon>Rosaceae</taxon>
        <taxon>Amygdaloideae</taxon>
        <taxon>Maleae</taxon>
        <taxon>Malus</taxon>
    </lineage>
</organism>
<dbReference type="EMBL" id="VIEB01000358">
    <property type="protein sequence ID" value="TQD93773.1"/>
    <property type="molecule type" value="Genomic_DNA"/>
</dbReference>
<sequence length="65" mass="7274">MAPKTHPQAPDYGLPDIRKGDSDLGEEEIKDCIEGRVRSTVKSCRGSDPERSTRCPWMRGISQQT</sequence>
<name>A0A540M4U3_MALBA</name>
<reference evidence="2 3" key="1">
    <citation type="journal article" date="2019" name="G3 (Bethesda)">
        <title>Sequencing of a Wild Apple (Malus baccata) Genome Unravels the Differences Between Cultivated and Wild Apple Species Regarding Disease Resistance and Cold Tolerance.</title>
        <authorList>
            <person name="Chen X."/>
        </authorList>
    </citation>
    <scope>NUCLEOTIDE SEQUENCE [LARGE SCALE GENOMIC DNA]</scope>
    <source>
        <strain evidence="3">cv. Shandingzi</strain>
        <tissue evidence="2">Leaves</tissue>
    </source>
</reference>
<evidence type="ECO:0000313" key="3">
    <source>
        <dbReference type="Proteomes" id="UP000315295"/>
    </source>
</evidence>
<feature type="region of interest" description="Disordered" evidence="1">
    <location>
        <begin position="1"/>
        <end position="25"/>
    </location>
</feature>
<comment type="caution">
    <text evidence="2">The sequence shown here is derived from an EMBL/GenBank/DDBJ whole genome shotgun (WGS) entry which is preliminary data.</text>
</comment>
<keyword evidence="3" id="KW-1185">Reference proteome</keyword>